<sequence>MERGGSVAAGTEQACPDRVGHTGDSEIVERYTAIVDGVPRRGGKPDRALRRLPTFGCRTEAKPDRDLVTRGAVDGHLVKLRAHGPDTRHFEGPAGTLRQCLGEHRLQLRIVGDDGDGEQDAAGSGLRARHVGERPALRIRRPIADKTSVAQLPGRDPHPHRRVRPVQLDGGERRPPDLRDLLAQLQSAELLRQRALQALDDAGELGVGLAGELDSLAEEVDVRLVGPVVGDRHRCARRPVAGDVEPDHGPDAGVRLRRFPAEHAAHVAGADRGVKRHGDNDRFARALQHQRPSDDGAGDAALDRGRLDLREEDLDLFRREAGLPRLVDRPEATRNRLFEACRQLVHVCNNRDIHGRSLRGHADGVRRSRRRLARSPVAATKACNAEQGGHDRDTREFVLAKKSPGNLACRFSYRPTRR</sequence>
<name>A0A2A2JXN6_9BILA</name>
<organism evidence="2 3">
    <name type="scientific">Diploscapter pachys</name>
    <dbReference type="NCBI Taxonomy" id="2018661"/>
    <lineage>
        <taxon>Eukaryota</taxon>
        <taxon>Metazoa</taxon>
        <taxon>Ecdysozoa</taxon>
        <taxon>Nematoda</taxon>
        <taxon>Chromadorea</taxon>
        <taxon>Rhabditida</taxon>
        <taxon>Rhabditina</taxon>
        <taxon>Rhabditomorpha</taxon>
        <taxon>Rhabditoidea</taxon>
        <taxon>Rhabditidae</taxon>
        <taxon>Diploscapter</taxon>
    </lineage>
</organism>
<protein>
    <submittedName>
        <fullName evidence="2">Uncharacterized protein</fullName>
    </submittedName>
</protein>
<dbReference type="AlphaFoldDB" id="A0A2A2JXN6"/>
<accession>A0A2A2JXN6</accession>
<dbReference type="Proteomes" id="UP000218231">
    <property type="component" value="Unassembled WGS sequence"/>
</dbReference>
<proteinExistence type="predicted"/>
<evidence type="ECO:0000313" key="3">
    <source>
        <dbReference type="Proteomes" id="UP000218231"/>
    </source>
</evidence>
<feature type="region of interest" description="Disordered" evidence="1">
    <location>
        <begin position="113"/>
        <end position="175"/>
    </location>
</feature>
<dbReference type="EMBL" id="LIAE01010103">
    <property type="protein sequence ID" value="PAV66413.1"/>
    <property type="molecule type" value="Genomic_DNA"/>
</dbReference>
<feature type="region of interest" description="Disordered" evidence="1">
    <location>
        <begin position="1"/>
        <end position="23"/>
    </location>
</feature>
<evidence type="ECO:0000313" key="2">
    <source>
        <dbReference type="EMBL" id="PAV66413.1"/>
    </source>
</evidence>
<gene>
    <name evidence="2" type="ORF">WR25_12121</name>
</gene>
<evidence type="ECO:0000256" key="1">
    <source>
        <dbReference type="SAM" id="MobiDB-lite"/>
    </source>
</evidence>
<reference evidence="2 3" key="1">
    <citation type="journal article" date="2017" name="Curr. Biol.">
        <title>Genome architecture and evolution of a unichromosomal asexual nematode.</title>
        <authorList>
            <person name="Fradin H."/>
            <person name="Zegar C."/>
            <person name="Gutwein M."/>
            <person name="Lucas J."/>
            <person name="Kovtun M."/>
            <person name="Corcoran D."/>
            <person name="Baugh L.R."/>
            <person name="Kiontke K."/>
            <person name="Gunsalus K."/>
            <person name="Fitch D.H."/>
            <person name="Piano F."/>
        </authorList>
    </citation>
    <scope>NUCLEOTIDE SEQUENCE [LARGE SCALE GENOMIC DNA]</scope>
    <source>
        <strain evidence="2">PF1309</strain>
    </source>
</reference>
<comment type="caution">
    <text evidence="2">The sequence shown here is derived from an EMBL/GenBank/DDBJ whole genome shotgun (WGS) entry which is preliminary data.</text>
</comment>
<keyword evidence="3" id="KW-1185">Reference proteome</keyword>